<dbReference type="GO" id="GO:0006260">
    <property type="term" value="P:DNA replication"/>
    <property type="evidence" value="ECO:0007669"/>
    <property type="project" value="InterPro"/>
</dbReference>
<proteinExistence type="predicted"/>
<dbReference type="OrthoDB" id="9804622at2"/>
<dbReference type="NCBIfam" id="NF006732">
    <property type="entry name" value="PRK09263.1"/>
    <property type="match status" value="1"/>
</dbReference>
<reference evidence="8 9" key="1">
    <citation type="submission" date="2016-10" db="EMBL/GenBank/DDBJ databases">
        <authorList>
            <person name="de Groot N.N."/>
        </authorList>
    </citation>
    <scope>NUCLEOTIDE SEQUENCE [LARGE SCALE GENOMIC DNA]</scope>
    <source>
        <strain evidence="8 9">DSM 27630</strain>
    </source>
</reference>
<feature type="domain" description="Glycine radical" evidence="6">
    <location>
        <begin position="592"/>
        <end position="715"/>
    </location>
</feature>
<dbReference type="GO" id="GO:0004748">
    <property type="term" value="F:ribonucleoside-diphosphate reductase activity, thioredoxin disulfide as acceptor"/>
    <property type="evidence" value="ECO:0007669"/>
    <property type="project" value="TreeGrafter"/>
</dbReference>
<keyword evidence="2 5" id="KW-0556">Organic radical</keyword>
<dbReference type="Pfam" id="PF13597">
    <property type="entry name" value="NRDD"/>
    <property type="match status" value="1"/>
</dbReference>
<dbReference type="PROSITE" id="PS51161">
    <property type="entry name" value="ATP_CONE"/>
    <property type="match status" value="1"/>
</dbReference>
<dbReference type="RefSeq" id="WP_092091224.1">
    <property type="nucleotide sequence ID" value="NZ_FOQE01000004.1"/>
</dbReference>
<dbReference type="PANTHER" id="PTHR21075:SF0">
    <property type="entry name" value="ANAEROBIC RIBONUCLEOSIDE-TRIPHOSPHATE REDUCTASE"/>
    <property type="match status" value="1"/>
</dbReference>
<dbReference type="InterPro" id="IPR001150">
    <property type="entry name" value="Gly_radical"/>
</dbReference>
<evidence type="ECO:0000256" key="1">
    <source>
        <dbReference type="ARBA" id="ARBA00022741"/>
    </source>
</evidence>
<dbReference type="GO" id="GO:0008998">
    <property type="term" value="F:ribonucleoside-triphosphate reductase (thioredoxin) activity"/>
    <property type="evidence" value="ECO:0007669"/>
    <property type="project" value="InterPro"/>
</dbReference>
<evidence type="ECO:0000256" key="3">
    <source>
        <dbReference type="ARBA" id="ARBA00022840"/>
    </source>
</evidence>
<dbReference type="GO" id="GO:0005524">
    <property type="term" value="F:ATP binding"/>
    <property type="evidence" value="ECO:0007669"/>
    <property type="project" value="UniProtKB-UniRule"/>
</dbReference>
<dbReference type="InterPro" id="IPR005144">
    <property type="entry name" value="ATP-cone_dom"/>
</dbReference>
<dbReference type="PANTHER" id="PTHR21075">
    <property type="entry name" value="ANAEROBIC RIBONUCLEOSIDE-TRIPHOSPHATE REDUCTASE"/>
    <property type="match status" value="1"/>
</dbReference>
<dbReference type="InterPro" id="IPR019777">
    <property type="entry name" value="Form_AcTrfase_GR_CS"/>
</dbReference>
<dbReference type="AlphaFoldDB" id="A0A1I3B5S0"/>
<dbReference type="PROSITE" id="PS00850">
    <property type="entry name" value="GLY_RADICAL_1"/>
    <property type="match status" value="1"/>
</dbReference>
<keyword evidence="1 4" id="KW-0547">Nucleotide-binding</keyword>
<dbReference type="GO" id="GO:0009265">
    <property type="term" value="P:2'-deoxyribonucleotide biosynthetic process"/>
    <property type="evidence" value="ECO:0007669"/>
    <property type="project" value="TreeGrafter"/>
</dbReference>
<evidence type="ECO:0000256" key="5">
    <source>
        <dbReference type="PROSITE-ProRule" id="PRU00493"/>
    </source>
</evidence>
<dbReference type="Gene3D" id="3.20.70.20">
    <property type="match status" value="1"/>
</dbReference>
<feature type="domain" description="ATP-cone" evidence="7">
    <location>
        <begin position="6"/>
        <end position="103"/>
    </location>
</feature>
<name>A0A1I3B5S0_9LACT</name>
<dbReference type="InterPro" id="IPR012833">
    <property type="entry name" value="NrdD"/>
</dbReference>
<dbReference type="Proteomes" id="UP000198668">
    <property type="component" value="Unassembled WGS sequence"/>
</dbReference>
<keyword evidence="9" id="KW-1185">Reference proteome</keyword>
<dbReference type="Pfam" id="PF03477">
    <property type="entry name" value="ATP-cone"/>
    <property type="match status" value="1"/>
</dbReference>
<feature type="modified residue" description="Glycine radical" evidence="5">
    <location>
        <position position="690"/>
    </location>
</feature>
<organism evidence="8 9">
    <name type="scientific">Pisciglobus halotolerans</name>
    <dbReference type="NCBI Taxonomy" id="745365"/>
    <lineage>
        <taxon>Bacteria</taxon>
        <taxon>Bacillati</taxon>
        <taxon>Bacillota</taxon>
        <taxon>Bacilli</taxon>
        <taxon>Lactobacillales</taxon>
        <taxon>Carnobacteriaceae</taxon>
    </lineage>
</organism>
<dbReference type="GO" id="GO:0031250">
    <property type="term" value="C:anaerobic ribonucleoside-triphosphate reductase complex"/>
    <property type="evidence" value="ECO:0007669"/>
    <property type="project" value="TreeGrafter"/>
</dbReference>
<dbReference type="CDD" id="cd01675">
    <property type="entry name" value="RNR_III"/>
    <property type="match status" value="1"/>
</dbReference>
<evidence type="ECO:0000256" key="2">
    <source>
        <dbReference type="ARBA" id="ARBA00022818"/>
    </source>
</evidence>
<keyword evidence="3 4" id="KW-0067">ATP-binding</keyword>
<evidence type="ECO:0000313" key="8">
    <source>
        <dbReference type="EMBL" id="SFH57624.1"/>
    </source>
</evidence>
<evidence type="ECO:0000313" key="9">
    <source>
        <dbReference type="Proteomes" id="UP000198668"/>
    </source>
</evidence>
<dbReference type="PROSITE" id="PS51149">
    <property type="entry name" value="GLY_RADICAL_2"/>
    <property type="match status" value="1"/>
</dbReference>
<sequence>MNILKVNINKRDGRVVAFDVQRIYNAIAKAYDETEQPMPQKGISKSSAIQDVVEDVERVIQETDQAAYGVEEIQEIVKLALINKMPLVAKSYIEYATMRKTLRESEMDLNKRINNLVNGDKSVVNENANKDSRTFSTKRDLMAGQVAKAEGLKMLPKKVREAHLRGDLHFHDLDYSPYLPYTNCCLIDLKHMFETGFNMGNAMIGEPKSIQTAVAQTSQIIANVASHQYGGTSINRIDEILEPYAYKNYNKHLAEAEKYQIPDRETYATERTKKDIYDSMQSLEYEINTLYTANGQTPFTTIGFGLAESFFGKEIQKAILNVRLNGLGEDKKTAIFPKLLFTIKDGVNLKPGDPHYDVKQLALKCAANRMYPDILNYDTIIRLTGSFKCSMGCRSFLQGWKDEQGQEVNDGRMNLGVVTLNLPRIAIQSNGNRDDFWEIFEQRMDVLHEALQFRKKRVFEALPENAPILYKDGAFGKNLTDEADLAKEMFLDQRATISVGYIGLYEVGKVFYGADWEDQEEARSFTLSILKRMKDLSTQWSDEEGVWYSVYGTPSESLTDRFCKLDKAKFGSIEDITDKDYYTNSFHYDIRKNPTPFEKIDFEKDYPVYASGGFIHYIEYPNVKHNIKALETVWDYAYDKVGYLGTNTPIDKCYVCGSEAEFKTTAKGFECPHCGNNDPDKCDVVRRTCGYLGNPMQRPMVHGRQVEIANRKKHI</sequence>
<evidence type="ECO:0000256" key="4">
    <source>
        <dbReference type="PROSITE-ProRule" id="PRU00492"/>
    </source>
</evidence>
<protein>
    <submittedName>
        <fullName evidence="8">Ribonucleoside-triphosphate reductase class III catalytic subunit</fullName>
    </submittedName>
</protein>
<dbReference type="SUPFAM" id="SSF51998">
    <property type="entry name" value="PFL-like glycyl radical enzymes"/>
    <property type="match status" value="1"/>
</dbReference>
<evidence type="ECO:0000259" key="6">
    <source>
        <dbReference type="PROSITE" id="PS51149"/>
    </source>
</evidence>
<gene>
    <name evidence="8" type="ORF">SAMN04489868_10425</name>
</gene>
<accession>A0A1I3B5S0</accession>
<dbReference type="EMBL" id="FOQE01000004">
    <property type="protein sequence ID" value="SFH57624.1"/>
    <property type="molecule type" value="Genomic_DNA"/>
</dbReference>
<evidence type="ECO:0000259" key="7">
    <source>
        <dbReference type="PROSITE" id="PS51161"/>
    </source>
</evidence>
<dbReference type="NCBIfam" id="TIGR02487">
    <property type="entry name" value="NrdD"/>
    <property type="match status" value="1"/>
</dbReference>